<name>A0ABY2TLI8_9SPIR</name>
<comment type="caution">
    <text evidence="1">The sequence shown here is derived from an EMBL/GenBank/DDBJ whole genome shotgun (WGS) entry which is preliminary data.</text>
</comment>
<feature type="non-terminal residue" evidence="1">
    <location>
        <position position="1"/>
    </location>
</feature>
<accession>A0ABY2TLI8</accession>
<gene>
    <name evidence="1" type="ORF">EZH24_13650</name>
</gene>
<sequence>KIYNTAVEKLRTSLYAAGMGESQTKENILKSYDYEKLSEVENTLNTLKTQRNDLNQSMHLRQSLTRDGIDLETKEKEANEKSINAIKGKSDAVKTSGKTYKDYLALLKQAEE</sequence>
<reference evidence="1 2" key="1">
    <citation type="journal article" date="2019" name="Anaerobe">
        <title>Brachyspira catarrhinii sp. nov., an anaerobic intestinal spirochaete isolated from vervet monkeys may have been misidentified as Brachyspira aalborgi in previous studies.</title>
        <authorList>
            <person name="Phillips N.D."/>
            <person name="La T."/>
            <person name="Hampson D.J."/>
        </authorList>
    </citation>
    <scope>NUCLEOTIDE SEQUENCE [LARGE SCALE GENOMIC DNA]</scope>
    <source>
        <strain evidence="1 2">Z12</strain>
    </source>
</reference>
<protein>
    <recommendedName>
        <fullName evidence="3">Phage tail tape measure protein</fullName>
    </recommendedName>
</protein>
<keyword evidence="2" id="KW-1185">Reference proteome</keyword>
<evidence type="ECO:0008006" key="3">
    <source>
        <dbReference type="Google" id="ProtNLM"/>
    </source>
</evidence>
<dbReference type="RefSeq" id="WP_137999503.1">
    <property type="nucleotide sequence ID" value="NZ_SJDU01000850.1"/>
</dbReference>
<organism evidence="1 2">
    <name type="scientific">Brachyspira catarrhinii</name>
    <dbReference type="NCBI Taxonomy" id="2528966"/>
    <lineage>
        <taxon>Bacteria</taxon>
        <taxon>Pseudomonadati</taxon>
        <taxon>Spirochaetota</taxon>
        <taxon>Spirochaetia</taxon>
        <taxon>Brachyspirales</taxon>
        <taxon>Brachyspiraceae</taxon>
        <taxon>Brachyspira</taxon>
    </lineage>
</organism>
<dbReference type="Proteomes" id="UP000310168">
    <property type="component" value="Unassembled WGS sequence"/>
</dbReference>
<evidence type="ECO:0000313" key="2">
    <source>
        <dbReference type="Proteomes" id="UP000310168"/>
    </source>
</evidence>
<feature type="non-terminal residue" evidence="1">
    <location>
        <position position="112"/>
    </location>
</feature>
<proteinExistence type="predicted"/>
<evidence type="ECO:0000313" key="1">
    <source>
        <dbReference type="EMBL" id="TKZ20831.1"/>
    </source>
</evidence>
<dbReference type="EMBL" id="SJDU01000850">
    <property type="protein sequence ID" value="TKZ20831.1"/>
    <property type="molecule type" value="Genomic_DNA"/>
</dbReference>